<dbReference type="EMBL" id="JBHUIK010000001">
    <property type="protein sequence ID" value="MFD2212137.1"/>
    <property type="molecule type" value="Genomic_DNA"/>
</dbReference>
<protein>
    <submittedName>
        <fullName evidence="9">MFS transporter</fullName>
    </submittedName>
</protein>
<evidence type="ECO:0000256" key="7">
    <source>
        <dbReference type="SAM" id="Phobius"/>
    </source>
</evidence>
<name>A0ABW5BPR9_9BACI</name>
<keyword evidence="6 7" id="KW-0472">Membrane</keyword>
<proteinExistence type="predicted"/>
<keyword evidence="10" id="KW-1185">Reference proteome</keyword>
<evidence type="ECO:0000256" key="2">
    <source>
        <dbReference type="ARBA" id="ARBA00022448"/>
    </source>
</evidence>
<dbReference type="Proteomes" id="UP001597318">
    <property type="component" value="Unassembled WGS sequence"/>
</dbReference>
<comment type="caution">
    <text evidence="9">The sequence shown here is derived from an EMBL/GenBank/DDBJ whole genome shotgun (WGS) entry which is preliminary data.</text>
</comment>
<evidence type="ECO:0000256" key="6">
    <source>
        <dbReference type="ARBA" id="ARBA00023136"/>
    </source>
</evidence>
<dbReference type="PANTHER" id="PTHR23517:SF3">
    <property type="entry name" value="INTEGRAL MEMBRANE TRANSPORT PROTEIN"/>
    <property type="match status" value="1"/>
</dbReference>
<evidence type="ECO:0000256" key="5">
    <source>
        <dbReference type="ARBA" id="ARBA00022989"/>
    </source>
</evidence>
<sequence>MYSSFSNVIKLRIILLFISVFFNAMVMPYIVVYFVERVGINLASMMVFGVGLAGILGGLLGGRYGDKYGRKRLILIGEIGSGTGFLIACSTSFFNEFLSFIIFVSFLFIYFFSGLSNPAYSALIIDETTTENRKAVYVILLWVSNLAFALGSILGGFFFYKFSALLFFLVGCSSFLSCFCIAFWVKDRYTRSKQVSLHNNPSTNEPLSVNKLDVYKQILKSPAFISIVTLSMLLSLMNNQLSYYLSVYYVNLFDSTGYTLLGFLRSENTLMTVLLTFFITNILKKVYEFKTLSIGICLFFVGYIALSIGQNHSILYIAMAVMTVGQIIYSPVIQTVTAEVIPYDHRSTYLSILDVVGHIGGICAFLFVPLMNYVQPINITVIYVLFGVISLTIIYRLKHIRSKVNTAISSVS</sequence>
<feature type="transmembrane region" description="Helical" evidence="7">
    <location>
        <begin position="218"/>
        <end position="237"/>
    </location>
</feature>
<feature type="domain" description="Major facilitator superfamily (MFS) profile" evidence="8">
    <location>
        <begin position="1"/>
        <end position="402"/>
    </location>
</feature>
<feature type="transmembrane region" description="Helical" evidence="7">
    <location>
        <begin position="349"/>
        <end position="371"/>
    </location>
</feature>
<feature type="transmembrane region" description="Helical" evidence="7">
    <location>
        <begin position="12"/>
        <end position="34"/>
    </location>
</feature>
<comment type="subcellular location">
    <subcellularLocation>
        <location evidence="1">Cell membrane</location>
        <topology evidence="1">Multi-pass membrane protein</topology>
    </subcellularLocation>
</comment>
<dbReference type="PANTHER" id="PTHR23517">
    <property type="entry name" value="RESISTANCE PROTEIN MDTM, PUTATIVE-RELATED-RELATED"/>
    <property type="match status" value="1"/>
</dbReference>
<organism evidence="9 10">
    <name type="scientific">Metabacillus endolithicus</name>
    <dbReference type="NCBI Taxonomy" id="1535204"/>
    <lineage>
        <taxon>Bacteria</taxon>
        <taxon>Bacillati</taxon>
        <taxon>Bacillota</taxon>
        <taxon>Bacilli</taxon>
        <taxon>Bacillales</taxon>
        <taxon>Bacillaceae</taxon>
        <taxon>Metabacillus</taxon>
    </lineage>
</organism>
<dbReference type="Pfam" id="PF07690">
    <property type="entry name" value="MFS_1"/>
    <property type="match status" value="1"/>
</dbReference>
<feature type="transmembrane region" description="Helical" evidence="7">
    <location>
        <begin position="100"/>
        <end position="123"/>
    </location>
</feature>
<dbReference type="RefSeq" id="WP_247342996.1">
    <property type="nucleotide sequence ID" value="NZ_CP095550.1"/>
</dbReference>
<feature type="transmembrane region" description="Helical" evidence="7">
    <location>
        <begin position="135"/>
        <end position="159"/>
    </location>
</feature>
<dbReference type="Gene3D" id="1.20.1250.20">
    <property type="entry name" value="MFS general substrate transporter like domains"/>
    <property type="match status" value="1"/>
</dbReference>
<feature type="transmembrane region" description="Helical" evidence="7">
    <location>
        <begin position="40"/>
        <end position="61"/>
    </location>
</feature>
<keyword evidence="3" id="KW-1003">Cell membrane</keyword>
<feature type="transmembrane region" description="Helical" evidence="7">
    <location>
        <begin position="291"/>
        <end position="308"/>
    </location>
</feature>
<dbReference type="SUPFAM" id="SSF103473">
    <property type="entry name" value="MFS general substrate transporter"/>
    <property type="match status" value="1"/>
</dbReference>
<dbReference type="InterPro" id="IPR036259">
    <property type="entry name" value="MFS_trans_sf"/>
</dbReference>
<evidence type="ECO:0000313" key="9">
    <source>
        <dbReference type="EMBL" id="MFD2212137.1"/>
    </source>
</evidence>
<feature type="transmembrane region" description="Helical" evidence="7">
    <location>
        <begin position="314"/>
        <end position="337"/>
    </location>
</feature>
<evidence type="ECO:0000256" key="1">
    <source>
        <dbReference type="ARBA" id="ARBA00004651"/>
    </source>
</evidence>
<accession>A0ABW5BPR9</accession>
<keyword evidence="4 7" id="KW-0812">Transmembrane</keyword>
<dbReference type="PROSITE" id="PS50850">
    <property type="entry name" value="MFS"/>
    <property type="match status" value="1"/>
</dbReference>
<evidence type="ECO:0000256" key="4">
    <source>
        <dbReference type="ARBA" id="ARBA00022692"/>
    </source>
</evidence>
<dbReference type="InterPro" id="IPR011701">
    <property type="entry name" value="MFS"/>
</dbReference>
<gene>
    <name evidence="9" type="ORF">ACFSKK_00250</name>
</gene>
<feature type="transmembrane region" description="Helical" evidence="7">
    <location>
        <begin position="73"/>
        <end position="94"/>
    </location>
</feature>
<evidence type="ECO:0000313" key="10">
    <source>
        <dbReference type="Proteomes" id="UP001597318"/>
    </source>
</evidence>
<dbReference type="InterPro" id="IPR020846">
    <property type="entry name" value="MFS_dom"/>
</dbReference>
<keyword evidence="5 7" id="KW-1133">Transmembrane helix</keyword>
<feature type="transmembrane region" description="Helical" evidence="7">
    <location>
        <begin position="377"/>
        <end position="395"/>
    </location>
</feature>
<reference evidence="10" key="1">
    <citation type="journal article" date="2019" name="Int. J. Syst. Evol. Microbiol.">
        <title>The Global Catalogue of Microorganisms (GCM) 10K type strain sequencing project: providing services to taxonomists for standard genome sequencing and annotation.</title>
        <authorList>
            <consortium name="The Broad Institute Genomics Platform"/>
            <consortium name="The Broad Institute Genome Sequencing Center for Infectious Disease"/>
            <person name="Wu L."/>
            <person name="Ma J."/>
        </authorList>
    </citation>
    <scope>NUCLEOTIDE SEQUENCE [LARGE SCALE GENOMIC DNA]</scope>
    <source>
        <strain evidence="10">CGMCC 1.15474</strain>
    </source>
</reference>
<feature type="transmembrane region" description="Helical" evidence="7">
    <location>
        <begin position="257"/>
        <end position="279"/>
    </location>
</feature>
<feature type="transmembrane region" description="Helical" evidence="7">
    <location>
        <begin position="165"/>
        <end position="185"/>
    </location>
</feature>
<keyword evidence="2" id="KW-0813">Transport</keyword>
<evidence type="ECO:0000259" key="8">
    <source>
        <dbReference type="PROSITE" id="PS50850"/>
    </source>
</evidence>
<evidence type="ECO:0000256" key="3">
    <source>
        <dbReference type="ARBA" id="ARBA00022475"/>
    </source>
</evidence>
<dbReference type="InterPro" id="IPR050171">
    <property type="entry name" value="MFS_Transporters"/>
</dbReference>